<evidence type="ECO:0000259" key="2">
    <source>
        <dbReference type="Pfam" id="PF01471"/>
    </source>
</evidence>
<dbReference type="Pfam" id="PF08238">
    <property type="entry name" value="Sel1"/>
    <property type="match status" value="4"/>
</dbReference>
<feature type="compositionally biased region" description="Acidic residues" evidence="1">
    <location>
        <begin position="887"/>
        <end position="897"/>
    </location>
</feature>
<evidence type="ECO:0000256" key="1">
    <source>
        <dbReference type="SAM" id="MobiDB-lite"/>
    </source>
</evidence>
<dbReference type="SMART" id="SM00671">
    <property type="entry name" value="SEL1"/>
    <property type="match status" value="4"/>
</dbReference>
<gene>
    <name evidence="3" type="ORF">L1I42_04055</name>
</gene>
<feature type="compositionally biased region" description="Polar residues" evidence="1">
    <location>
        <begin position="1"/>
        <end position="19"/>
    </location>
</feature>
<dbReference type="InterPro" id="IPR011990">
    <property type="entry name" value="TPR-like_helical_dom_sf"/>
</dbReference>
<dbReference type="Gene3D" id="1.25.40.10">
    <property type="entry name" value="Tetratricopeptide repeat domain"/>
    <property type="match status" value="1"/>
</dbReference>
<accession>A0ABS9E455</accession>
<feature type="domain" description="Peptidoglycan binding-like" evidence="2">
    <location>
        <begin position="1245"/>
        <end position="1296"/>
    </location>
</feature>
<feature type="compositionally biased region" description="Basic and acidic residues" evidence="1">
    <location>
        <begin position="846"/>
        <end position="886"/>
    </location>
</feature>
<sequence length="1301" mass="141022">MPNRRFPTQTYSSDQQAPSRNAEWDALKGELEGLLDHVHGQIAEYEHKQQREVREDHLEPVRRYGTDDGAQHFMQQAPSPQEMNDQDLRRQDALRQVQSAVARMDRKQNMQPASMRHDDGESGNARLDRAVAQIRARQDQIRPNIRRQDNEPRLNGPAPQQKERELAPIDPPAYVHEIMQGMEGLHRSVRDLANQSLKQDPQHYSANFNQIEKRISALGDLIQRHSDPALDDVGARLDDLMNSTQRLAEIQIKQLAQLEEFRENSQSPAINIEGLENGIHNLYERLDALERTAGAPPKELDTIARSVAGIASAVGHLQDESMAQKLPEIYAQLQEIGERISTLDDKHSTRVTDHIRREMQGVRSEVTGALEPRFDSIEARLEGLQENLIQPTLEVAQPDLSELHAIEQRLNDAISSLDSVRDASTASLTPQNNEDVLSALTSMEDRLNAAIDSIDRAQQDRSAPADNFYRSLKGMEDRIIDAIQSLQGAHEPPQTQDAPAIDLEGLKAIEAGLTAQLEALDAKLQTMSAPAAKPAHAEALAELPSNDPACQLAAWDAAAEADAPAPHAANIEPSHNETAVAPSFEEAIGSAPTDEDQGSDAPVGLGFADIAADEETHDTAERSDGYTEASAAELTSPETAAPHYEPPVLKDQDTHVPTPADAPVEDTPATSAQEDVPRPRSAFDTETTGYDDGPRSLSDLYDGNAPAPSASDTANSASFGSEGMASQPHSSTAADRPEGQAQDDTLHQARQSFIAAARSAAVAKNDPQEQATSLLGRAFARIKAGKDEKETSQSAEPTIERPAAAPLNGSKNHLHEASENLQDDVEEMEVAAEQRRKRFMMPFTGKKKDEEAAPAPEAEKIERPKSAFDDEHQISLDGHPDHRDALDETAPDEEEAQESFLSRHRQPILLGASIVAIIAMTVNLINQNSSDKNAATTGAAPSISEPADADVSALGDASAPRQIDMTQSPAIEIGELAALTDQNTLADQDVGLVPPHADGVDSDLTTASISPEPIKTEQEELVPEVGPEGLRMAAAGGDVRAQFEMGAILMEGQVVPKDSQAASKWFEQAAAAGYAPAQYRLAAAFEHGIGVKQNIDQAKEWYKRAAENGNRMAMHNLAALFASADANQQDFSKASVWFERAANQGVVDSQFNLGMLYARGLGVEQDLGKSYFWFALAALQGDQDAKGARDDVARSIDAAQMQDLKDRVANWQPEKVALGANYAPIGTWDPAFDPGPAIEKKEVVLGVQTALLKLGFSVGQPDGMMGPKTEDAIRGFERALGMNESGAINPRLMAILSSQPI</sequence>
<feature type="compositionally biased region" description="Basic and acidic residues" evidence="1">
    <location>
        <begin position="136"/>
        <end position="152"/>
    </location>
</feature>
<dbReference type="Pfam" id="PF01471">
    <property type="entry name" value="PG_binding_1"/>
    <property type="match status" value="1"/>
</dbReference>
<evidence type="ECO:0000313" key="3">
    <source>
        <dbReference type="EMBL" id="MCF4097658.1"/>
    </source>
</evidence>
<evidence type="ECO:0000313" key="4">
    <source>
        <dbReference type="Proteomes" id="UP001201217"/>
    </source>
</evidence>
<feature type="region of interest" description="Disordered" evidence="1">
    <location>
        <begin position="615"/>
        <end position="744"/>
    </location>
</feature>
<feature type="region of interest" description="Disordered" evidence="1">
    <location>
        <begin position="836"/>
        <end position="901"/>
    </location>
</feature>
<organism evidence="3 4">
    <name type="scientific">Maritalea mediterranea</name>
    <dbReference type="NCBI Taxonomy" id="2909667"/>
    <lineage>
        <taxon>Bacteria</taxon>
        <taxon>Pseudomonadati</taxon>
        <taxon>Pseudomonadota</taxon>
        <taxon>Alphaproteobacteria</taxon>
        <taxon>Hyphomicrobiales</taxon>
        <taxon>Devosiaceae</taxon>
        <taxon>Maritalea</taxon>
    </lineage>
</organism>
<feature type="compositionally biased region" description="Polar residues" evidence="1">
    <location>
        <begin position="710"/>
        <end position="719"/>
    </location>
</feature>
<dbReference type="PANTHER" id="PTHR43628:SF1">
    <property type="entry name" value="CHITIN SYNTHASE REGULATORY FACTOR 2-RELATED"/>
    <property type="match status" value="1"/>
</dbReference>
<dbReference type="Gene3D" id="1.10.101.10">
    <property type="entry name" value="PGBD-like superfamily/PGBD"/>
    <property type="match status" value="1"/>
</dbReference>
<protein>
    <submittedName>
        <fullName evidence="3">Peptidoglycan-binding protein</fullName>
    </submittedName>
</protein>
<dbReference type="InterPro" id="IPR036366">
    <property type="entry name" value="PGBDSf"/>
</dbReference>
<dbReference type="InterPro" id="IPR036365">
    <property type="entry name" value="PGBD-like_sf"/>
</dbReference>
<feature type="region of interest" description="Disordered" evidence="1">
    <location>
        <begin position="102"/>
        <end position="165"/>
    </location>
</feature>
<feature type="region of interest" description="Disordered" evidence="1">
    <location>
        <begin position="783"/>
        <end position="811"/>
    </location>
</feature>
<dbReference type="PANTHER" id="PTHR43628">
    <property type="entry name" value="ACTIVATOR OF C KINASE PROTEIN 1-RELATED"/>
    <property type="match status" value="1"/>
</dbReference>
<comment type="caution">
    <text evidence="3">The sequence shown here is derived from an EMBL/GenBank/DDBJ whole genome shotgun (WGS) entry which is preliminary data.</text>
</comment>
<dbReference type="SUPFAM" id="SSF81901">
    <property type="entry name" value="HCP-like"/>
    <property type="match status" value="1"/>
</dbReference>
<dbReference type="InterPro" id="IPR052945">
    <property type="entry name" value="Mitotic_Regulator"/>
</dbReference>
<dbReference type="Proteomes" id="UP001201217">
    <property type="component" value="Unassembled WGS sequence"/>
</dbReference>
<dbReference type="InterPro" id="IPR006597">
    <property type="entry name" value="Sel1-like"/>
</dbReference>
<name>A0ABS9E455_9HYPH</name>
<dbReference type="EMBL" id="JAKGTI010000001">
    <property type="protein sequence ID" value="MCF4097658.1"/>
    <property type="molecule type" value="Genomic_DNA"/>
</dbReference>
<reference evidence="3 4" key="1">
    <citation type="submission" date="2022-01" db="EMBL/GenBank/DDBJ databases">
        <title>Maritalea mediterranea sp. nov., isolated from marine plastic residues from the Malva-rosa beach (Valencia, Spain).</title>
        <authorList>
            <person name="Vidal-Verdu A."/>
            <person name="Molina-Menor E."/>
            <person name="Pascual J."/>
            <person name="Pereto J."/>
            <person name="Porcar M."/>
        </authorList>
    </citation>
    <scope>NUCLEOTIDE SEQUENCE [LARGE SCALE GENOMIC DNA]</scope>
    <source>
        <strain evidence="3 4">P4.10X</strain>
    </source>
</reference>
<dbReference type="InterPro" id="IPR002477">
    <property type="entry name" value="Peptidoglycan-bd-like"/>
</dbReference>
<dbReference type="SUPFAM" id="SSF47090">
    <property type="entry name" value="PGBD-like"/>
    <property type="match status" value="1"/>
</dbReference>
<feature type="region of interest" description="Disordered" evidence="1">
    <location>
        <begin position="1"/>
        <end position="20"/>
    </location>
</feature>
<keyword evidence="4" id="KW-1185">Reference proteome</keyword>
<proteinExistence type="predicted"/>
<dbReference type="RefSeq" id="WP_236113211.1">
    <property type="nucleotide sequence ID" value="NZ_JAKGTI010000001.1"/>
</dbReference>